<dbReference type="InterPro" id="IPR052026">
    <property type="entry name" value="ExeA_AAA_ATPase_DNA-bind"/>
</dbReference>
<dbReference type="SMART" id="SM00382">
    <property type="entry name" value="AAA"/>
    <property type="match status" value="1"/>
</dbReference>
<keyword evidence="3" id="KW-1185">Reference proteome</keyword>
<protein>
    <recommendedName>
        <fullName evidence="1">AAA+ ATPase domain-containing protein</fullName>
    </recommendedName>
</protein>
<organism evidence="2 3">
    <name type="scientific">Lentzea sokolovensis</name>
    <dbReference type="NCBI Taxonomy" id="3095429"/>
    <lineage>
        <taxon>Bacteria</taxon>
        <taxon>Bacillati</taxon>
        <taxon>Actinomycetota</taxon>
        <taxon>Actinomycetes</taxon>
        <taxon>Pseudonocardiales</taxon>
        <taxon>Pseudonocardiaceae</taxon>
        <taxon>Lentzea</taxon>
    </lineage>
</organism>
<proteinExistence type="predicted"/>
<feature type="domain" description="AAA+ ATPase" evidence="1">
    <location>
        <begin position="43"/>
        <end position="296"/>
    </location>
</feature>
<evidence type="ECO:0000259" key="1">
    <source>
        <dbReference type="SMART" id="SM00382"/>
    </source>
</evidence>
<dbReference type="PANTHER" id="PTHR35894:SF5">
    <property type="entry name" value="MU-LIKE PROPHAGE FLUMU DNA TRANSPOSITION PROTEIN B"/>
    <property type="match status" value="1"/>
</dbReference>
<reference evidence="2 3" key="1">
    <citation type="submission" date="2023-11" db="EMBL/GenBank/DDBJ databases">
        <title>Lentzea sokolovensis, sp. nov., Lentzea kristufkii, sp. nov., and Lentzea miocenensis, sp. nov., rare actinobacteria from Sokolov Coal Basin, Miocene lacustrine sediment, Czech Republic.</title>
        <authorList>
            <person name="Lara A."/>
            <person name="Kotroba L."/>
            <person name="Nouioui I."/>
            <person name="Neumann-Schaal M."/>
            <person name="Mast Y."/>
            <person name="Chronakova A."/>
        </authorList>
    </citation>
    <scope>NUCLEOTIDE SEQUENCE [LARGE SCALE GENOMIC DNA]</scope>
    <source>
        <strain evidence="2 3">BCCO 10_0061</strain>
    </source>
</reference>
<dbReference type="InterPro" id="IPR003593">
    <property type="entry name" value="AAA+_ATPase"/>
</dbReference>
<dbReference type="Gene3D" id="3.40.50.300">
    <property type="entry name" value="P-loop containing nucleotide triphosphate hydrolases"/>
    <property type="match status" value="1"/>
</dbReference>
<dbReference type="InterPro" id="IPR027417">
    <property type="entry name" value="P-loop_NTPase"/>
</dbReference>
<dbReference type="PANTHER" id="PTHR35894">
    <property type="entry name" value="GENERAL SECRETION PATHWAY PROTEIN A-RELATED"/>
    <property type="match status" value="1"/>
</dbReference>
<comment type="caution">
    <text evidence="2">The sequence shown here is derived from an EMBL/GenBank/DDBJ whole genome shotgun (WGS) entry which is preliminary data.</text>
</comment>
<evidence type="ECO:0000313" key="3">
    <source>
        <dbReference type="Proteomes" id="UP001285352"/>
    </source>
</evidence>
<dbReference type="SUPFAM" id="SSF52540">
    <property type="entry name" value="P-loop containing nucleoside triphosphate hydrolases"/>
    <property type="match status" value="1"/>
</dbReference>
<dbReference type="Proteomes" id="UP001285352">
    <property type="component" value="Unassembled WGS sequence"/>
</dbReference>
<evidence type="ECO:0000313" key="2">
    <source>
        <dbReference type="EMBL" id="MDX8147349.1"/>
    </source>
</evidence>
<sequence length="707" mass="78096">MTVNPFSPMAVTQITQAMSPGVETDPIRAAKAYLDDYLADPRTGNVIAVIGDYGTGKTHLACELLEHAGTGCRRLYLEATPNGFAGLYRRYLEELRAEDLLARLNEVYAGIVADHLHSTGAPAQTVQWLRDGVIEPQGVVVKMQLQANSLLSRLRTRLQEITRHPAFSIAAMLLLREGFETSVWKWLRGADPDVLLVERGISEPLASDAAALAALGAFVRLHAYGDQRFLLVIDEMHKAVAGSTGDAGMSAFQTFLQQFDTAGACLVLTGLPELMTVLRADVRERITHEITMSRFGAEHVRLVIETAQGGLEPFTRDVVDYLVAIADGTPRKVIRLCHHLYRRWLADGSPITDELVREVARDVGLFSSDDVEAATTRLLDAGDFSHLRHHFLGQAVETQVDFWVTFPDGTAGCAIVLTDSVLDTRDAERLTAKVLALRKIVLDCRVLLVVNGRLAGEPGDRLTSVLSRPPLEYQRLTYADHMTALLRAIEAEVRTESDHNPVERLQQALERITRQQASIHGFIERVAEQLDDVRSVSDNRMDAIQARLDAIAGDLRIVRDGGPPGAEQGVRLPPLVDQEFTRALDLLADVLDVDAALAEEFAKGDALPRLPQFLRRGLESAAVAIVLRTMVLAFRDSVTDWYRAERLTAQEPVSPKAYERLDGLCRSFDALTEFVPIARLEELAADRKPGLVGTFYSLSVKVRHAFR</sequence>
<reference evidence="2 3" key="2">
    <citation type="submission" date="2023-11" db="EMBL/GenBank/DDBJ databases">
        <authorList>
            <person name="Lara A.C."/>
            <person name="Chronakova A."/>
        </authorList>
    </citation>
    <scope>NUCLEOTIDE SEQUENCE [LARGE SCALE GENOMIC DNA]</scope>
    <source>
        <strain evidence="2 3">BCCO 10_0061</strain>
    </source>
</reference>
<gene>
    <name evidence="2" type="ORF">SK854_34930</name>
</gene>
<dbReference type="RefSeq" id="WP_319979405.1">
    <property type="nucleotide sequence ID" value="NZ_JAXAVU010000014.1"/>
</dbReference>
<name>A0ABU4V807_9PSEU</name>
<dbReference type="EMBL" id="JAXAVU010000014">
    <property type="protein sequence ID" value="MDX8147349.1"/>
    <property type="molecule type" value="Genomic_DNA"/>
</dbReference>
<accession>A0ABU4V807</accession>